<dbReference type="CDD" id="cd00408">
    <property type="entry name" value="DHDPS-like"/>
    <property type="match status" value="1"/>
</dbReference>
<feature type="binding site" evidence="3">
    <location>
        <position position="210"/>
    </location>
    <ligand>
        <name>pyruvate</name>
        <dbReference type="ChEBI" id="CHEBI:15361"/>
    </ligand>
</feature>
<comment type="similarity">
    <text evidence="2">Belongs to the DapA family.</text>
</comment>
<dbReference type="SMART" id="SM01130">
    <property type="entry name" value="DHDPS"/>
    <property type="match status" value="1"/>
</dbReference>
<dbReference type="STRING" id="52131.GA0061100_103417"/>
<dbReference type="Pfam" id="PF00701">
    <property type="entry name" value="DHDPS"/>
    <property type="match status" value="1"/>
</dbReference>
<proteinExistence type="inferred from homology"/>
<reference evidence="5" key="1">
    <citation type="submission" date="2016-08" db="EMBL/GenBank/DDBJ databases">
        <authorList>
            <person name="Varghese N."/>
            <person name="Submissions Spin"/>
        </authorList>
    </citation>
    <scope>NUCLEOTIDE SEQUENCE [LARGE SCALE GENOMIC DNA]</scope>
    <source>
        <strain evidence="5">CCBAU 57015</strain>
    </source>
</reference>
<organism evidence="4 5">
    <name type="scientific">Rhizobium hainanense</name>
    <dbReference type="NCBI Taxonomy" id="52131"/>
    <lineage>
        <taxon>Bacteria</taxon>
        <taxon>Pseudomonadati</taxon>
        <taxon>Pseudomonadota</taxon>
        <taxon>Alphaproteobacteria</taxon>
        <taxon>Hyphomicrobiales</taxon>
        <taxon>Rhizobiaceae</taxon>
        <taxon>Rhizobium/Agrobacterium group</taxon>
        <taxon>Rhizobium</taxon>
    </lineage>
</organism>
<dbReference type="InterPro" id="IPR013785">
    <property type="entry name" value="Aldolase_TIM"/>
</dbReference>
<name>A0A1C3UWY6_9HYPH</name>
<dbReference type="GO" id="GO:0008747">
    <property type="term" value="F:N-acetylneuraminate lyase activity"/>
    <property type="evidence" value="ECO:0007669"/>
    <property type="project" value="TreeGrafter"/>
</dbReference>
<sequence length="300" mass="32211">MAFEPEKLHGIHAILYALFDREEKLDRSGMKRQVEICMAAGVHGLAALGLATEVSKLTAAERRTVMDWLAEDNAGRLPLAFTIFGTSVAEQVEQVRHAEAVGADWVILQPPPVGSFGAKEYIDFFGRVADATNLPVAIQNAPAFLGRGLTGPDLAALRAAHPNVRVLKAEGSAVEVKALMQAIGDGVPVFAGRGGLELLDGLRAGCAGYILAPDLIDYAVKAYNAFRAGDEIGAEEIYRTMLPSAVAVMQGIEHLMCYGKRLFAERAGLTIQDRAPAMRPTPFGEELVTSHVKRLGSFRS</sequence>
<accession>A0A1C3UWY6</accession>
<dbReference type="RefSeq" id="WP_075853044.1">
    <property type="nucleotide sequence ID" value="NZ_FMAC01000003.1"/>
</dbReference>
<evidence type="ECO:0000256" key="1">
    <source>
        <dbReference type="ARBA" id="ARBA00023239"/>
    </source>
</evidence>
<dbReference type="PANTHER" id="PTHR42849">
    <property type="entry name" value="N-ACETYLNEURAMINATE LYASE"/>
    <property type="match status" value="1"/>
</dbReference>
<dbReference type="InterPro" id="IPR002220">
    <property type="entry name" value="DapA-like"/>
</dbReference>
<dbReference type="SUPFAM" id="SSF51569">
    <property type="entry name" value="Aldolase"/>
    <property type="match status" value="1"/>
</dbReference>
<dbReference type="AlphaFoldDB" id="A0A1C3UWY6"/>
<keyword evidence="1 2" id="KW-0456">Lyase</keyword>
<dbReference type="PIRSF" id="PIRSF001365">
    <property type="entry name" value="DHDPS"/>
    <property type="match status" value="1"/>
</dbReference>
<dbReference type="Gene3D" id="3.20.20.70">
    <property type="entry name" value="Aldolase class I"/>
    <property type="match status" value="1"/>
</dbReference>
<dbReference type="OrthoDB" id="199953at2"/>
<dbReference type="GO" id="GO:0005829">
    <property type="term" value="C:cytosol"/>
    <property type="evidence" value="ECO:0007669"/>
    <property type="project" value="TreeGrafter"/>
</dbReference>
<dbReference type="GO" id="GO:0019262">
    <property type="term" value="P:N-acetylneuraminate catabolic process"/>
    <property type="evidence" value="ECO:0007669"/>
    <property type="project" value="TreeGrafter"/>
</dbReference>
<keyword evidence="5" id="KW-1185">Reference proteome</keyword>
<dbReference type="Proteomes" id="UP000186228">
    <property type="component" value="Unassembled WGS sequence"/>
</dbReference>
<dbReference type="PANTHER" id="PTHR42849:SF1">
    <property type="entry name" value="N-ACETYLNEURAMINATE LYASE"/>
    <property type="match status" value="1"/>
</dbReference>
<protein>
    <submittedName>
        <fullName evidence="4">4-hydroxy-tetrahydrodipicolinate synthase</fullName>
    </submittedName>
</protein>
<evidence type="ECO:0000313" key="4">
    <source>
        <dbReference type="EMBL" id="SCB19965.1"/>
    </source>
</evidence>
<evidence type="ECO:0000313" key="5">
    <source>
        <dbReference type="Proteomes" id="UP000186228"/>
    </source>
</evidence>
<gene>
    <name evidence="4" type="ORF">GA0061100_103417</name>
</gene>
<evidence type="ECO:0000256" key="2">
    <source>
        <dbReference type="PIRNR" id="PIRNR001365"/>
    </source>
</evidence>
<dbReference type="EMBL" id="FMAC01000003">
    <property type="protein sequence ID" value="SCB19965.1"/>
    <property type="molecule type" value="Genomic_DNA"/>
</dbReference>
<evidence type="ECO:0000256" key="3">
    <source>
        <dbReference type="PIRSR" id="PIRSR001365-2"/>
    </source>
</evidence>